<dbReference type="PANTHER" id="PTHR43190:SF3">
    <property type="entry name" value="N-ACETYL-D-GLUCOSAMINE KINASE"/>
    <property type="match status" value="1"/>
</dbReference>
<dbReference type="PANTHER" id="PTHR43190">
    <property type="entry name" value="N-ACETYL-D-GLUCOSAMINE KINASE"/>
    <property type="match status" value="1"/>
</dbReference>
<dbReference type="InterPro" id="IPR043129">
    <property type="entry name" value="ATPase_NBD"/>
</dbReference>
<dbReference type="EMBL" id="CP101914">
    <property type="protein sequence ID" value="UUI03698.1"/>
    <property type="molecule type" value="Genomic_DNA"/>
</dbReference>
<accession>A0ABY5JX10</accession>
<dbReference type="CDD" id="cd24007">
    <property type="entry name" value="ASKHA_NBD_eukNAGK-like"/>
    <property type="match status" value="1"/>
</dbReference>
<protein>
    <recommendedName>
        <fullName evidence="1">ATPase BadF/BadG/BcrA/BcrD type domain-containing protein</fullName>
    </recommendedName>
</protein>
<dbReference type="InterPro" id="IPR052519">
    <property type="entry name" value="Euk-type_GlcNAc_Kinase"/>
</dbReference>
<gene>
    <name evidence="2" type="ORF">NP439_03090</name>
</gene>
<dbReference type="SUPFAM" id="SSF53067">
    <property type="entry name" value="Actin-like ATPase domain"/>
    <property type="match status" value="2"/>
</dbReference>
<dbReference type="Pfam" id="PF01869">
    <property type="entry name" value="BcrAD_BadFG"/>
    <property type="match status" value="1"/>
</dbReference>
<keyword evidence="3" id="KW-1185">Reference proteome</keyword>
<dbReference type="RefSeq" id="WP_256708737.1">
    <property type="nucleotide sequence ID" value="NZ_CP101914.1"/>
</dbReference>
<evidence type="ECO:0000259" key="1">
    <source>
        <dbReference type="Pfam" id="PF01869"/>
    </source>
</evidence>
<reference evidence="2" key="1">
    <citation type="submission" date="2022-07" db="EMBL/GenBank/DDBJ databases">
        <title>FELIX.</title>
        <authorList>
            <person name="Wan K.H."/>
            <person name="Park S."/>
            <person name="Lawrence Q."/>
            <person name="Eichenberger J.P."/>
            <person name="Booth B.W."/>
            <person name="Piaggio A.J."/>
            <person name="Chandler J.C."/>
            <person name="Franklin A.B."/>
            <person name="Celniker S.E."/>
        </authorList>
    </citation>
    <scope>NUCLEOTIDE SEQUENCE</scope>
    <source>
        <strain evidence="2">QA-1986 374</strain>
    </source>
</reference>
<name>A0ABY5JX10_9BACI</name>
<evidence type="ECO:0000313" key="2">
    <source>
        <dbReference type="EMBL" id="UUI03698.1"/>
    </source>
</evidence>
<sequence>MYILGVDGGGTKTKAFLFHKTKGFLWETEAEASNPHSTSYTHSTKVVSQIIDKAYASNHLSENADLSLGLGIAGLGRKEDQRKWLECFQETSSYGHSLNEIVIENDGAIALYSETYGEDGIVSICGTGAVTLGIHQTKTDRVGGWGHVIGGDPGSGYDLGSQALIAVFNQLDGLGPKTALTNLILNGEGLHQIEELIPIIYQHFEKQRVAAFAKYVFQAVDLEDDIAIKITQKAAKQIANRGKILFERLFQTMERDVPFILAGGIFQNDFIVKKVKDELTLTPSLKVLKSQNSPVIGSIVLVLKQQGYSPEEIKKMLINRGKEVQ</sequence>
<dbReference type="InterPro" id="IPR002731">
    <property type="entry name" value="ATPase_BadF"/>
</dbReference>
<dbReference type="Gene3D" id="3.30.420.40">
    <property type="match status" value="2"/>
</dbReference>
<organism evidence="2 3">
    <name type="scientific">Oceanobacillus jeddahense</name>
    <dbReference type="NCBI Taxonomy" id="1462527"/>
    <lineage>
        <taxon>Bacteria</taxon>
        <taxon>Bacillati</taxon>
        <taxon>Bacillota</taxon>
        <taxon>Bacilli</taxon>
        <taxon>Bacillales</taxon>
        <taxon>Bacillaceae</taxon>
        <taxon>Oceanobacillus</taxon>
    </lineage>
</organism>
<dbReference type="Proteomes" id="UP001059773">
    <property type="component" value="Chromosome"/>
</dbReference>
<feature type="domain" description="ATPase BadF/BadG/BcrA/BcrD type" evidence="1">
    <location>
        <begin position="4"/>
        <end position="280"/>
    </location>
</feature>
<proteinExistence type="predicted"/>
<evidence type="ECO:0000313" key="3">
    <source>
        <dbReference type="Proteomes" id="UP001059773"/>
    </source>
</evidence>